<dbReference type="Proteomes" id="UP000630528">
    <property type="component" value="Unassembled WGS sequence"/>
</dbReference>
<protein>
    <recommendedName>
        <fullName evidence="4">Tetratricopeptide repeat protein</fullName>
    </recommendedName>
</protein>
<feature type="region of interest" description="Disordered" evidence="1">
    <location>
        <begin position="257"/>
        <end position="349"/>
    </location>
</feature>
<reference evidence="2" key="1">
    <citation type="journal article" date="2012" name="J. Microbiol. Biotechnol.">
        <title>Ramlibacter ginsenosidimutans sp. nov., with ginsenoside-converting activity.</title>
        <authorList>
            <person name="Wang L."/>
            <person name="An D.S."/>
            <person name="Kim S.G."/>
            <person name="Jin F.X."/>
            <person name="Kim S.C."/>
            <person name="Lee S.T."/>
            <person name="Im W.T."/>
        </authorList>
    </citation>
    <scope>NUCLEOTIDE SEQUENCE</scope>
    <source>
        <strain evidence="2">KACC 17527</strain>
    </source>
</reference>
<feature type="compositionally biased region" description="Low complexity" evidence="1">
    <location>
        <begin position="333"/>
        <end position="349"/>
    </location>
</feature>
<evidence type="ECO:0000256" key="1">
    <source>
        <dbReference type="SAM" id="MobiDB-lite"/>
    </source>
</evidence>
<keyword evidence="3" id="KW-1185">Reference proteome</keyword>
<name>A0A934TX95_9BURK</name>
<feature type="compositionally biased region" description="Low complexity" evidence="1">
    <location>
        <begin position="257"/>
        <end position="269"/>
    </location>
</feature>
<reference evidence="2" key="2">
    <citation type="submission" date="2021-01" db="EMBL/GenBank/DDBJ databases">
        <authorList>
            <person name="Kang M."/>
        </authorList>
    </citation>
    <scope>NUCLEOTIDE SEQUENCE</scope>
    <source>
        <strain evidence="2">KACC 17527</strain>
    </source>
</reference>
<feature type="region of interest" description="Disordered" evidence="1">
    <location>
        <begin position="71"/>
        <end position="91"/>
    </location>
</feature>
<dbReference type="AlphaFoldDB" id="A0A934TX95"/>
<organism evidence="2 3">
    <name type="scientific">Ramlibacter ginsenosidimutans</name>
    <dbReference type="NCBI Taxonomy" id="502333"/>
    <lineage>
        <taxon>Bacteria</taxon>
        <taxon>Pseudomonadati</taxon>
        <taxon>Pseudomonadota</taxon>
        <taxon>Betaproteobacteria</taxon>
        <taxon>Burkholderiales</taxon>
        <taxon>Comamonadaceae</taxon>
        <taxon>Ramlibacter</taxon>
    </lineage>
</organism>
<sequence>MARHVRTPLLVGLALLVGVSVGAVGMMSLRGGDGPYATTPGQATHVMGAAPASTAFVMAVAGNCDVAPVLPRADSGDGQDSVQPKPDSADAPEVASLILRGKEAEAGGRQHDAEASFLNACRKAAVLSDGDPIPLADAMYQLGRLYANAGALGSPQAKPLFQRAERLYSASLEAYRARYGDKAEKTRFARQGLLTVQQATGGKAPVAIAKAAPPSTAAPAPAAAASQAAATQTVATPPVATAPVAAPVLTAKAQSAQAAATPAPARVQAWPPKPRSTMPRSRREEPARVDTPSIARDEPTPDTTAAGAGAMPHPRPQRTRAPDRGDEIALPPATASGSTGVAGGDAQWR</sequence>
<evidence type="ECO:0008006" key="4">
    <source>
        <dbReference type="Google" id="ProtNLM"/>
    </source>
</evidence>
<proteinExistence type="predicted"/>
<dbReference type="EMBL" id="JAEPWM010000015">
    <property type="protein sequence ID" value="MBK6009203.1"/>
    <property type="molecule type" value="Genomic_DNA"/>
</dbReference>
<accession>A0A934TX95</accession>
<dbReference type="RefSeq" id="WP_201177618.1">
    <property type="nucleotide sequence ID" value="NZ_JAEPWM010000015.1"/>
</dbReference>
<evidence type="ECO:0000313" key="2">
    <source>
        <dbReference type="EMBL" id="MBK6009203.1"/>
    </source>
</evidence>
<evidence type="ECO:0000313" key="3">
    <source>
        <dbReference type="Proteomes" id="UP000630528"/>
    </source>
</evidence>
<gene>
    <name evidence="2" type="ORF">JJB11_24155</name>
</gene>
<comment type="caution">
    <text evidence="2">The sequence shown here is derived from an EMBL/GenBank/DDBJ whole genome shotgun (WGS) entry which is preliminary data.</text>
</comment>